<protein>
    <submittedName>
        <fullName evidence="2">Predicted membrane protein</fullName>
    </submittedName>
</protein>
<evidence type="ECO:0000256" key="1">
    <source>
        <dbReference type="SAM" id="Phobius"/>
    </source>
</evidence>
<dbReference type="RefSeq" id="WP_010965278.1">
    <property type="nucleotide sequence ID" value="NC_003030.1"/>
</dbReference>
<proteinExistence type="predicted"/>
<dbReference type="Proteomes" id="UP000000814">
    <property type="component" value="Chromosome"/>
</dbReference>
<organism evidence="2 3">
    <name type="scientific">Clostridium acetobutylicum (strain ATCC 824 / DSM 792 / JCM 1419 / IAM 19013 / LMG 5710 / NBRC 13948 / NRRL B-527 / VKM B-1787 / 2291 / W)</name>
    <dbReference type="NCBI Taxonomy" id="272562"/>
    <lineage>
        <taxon>Bacteria</taxon>
        <taxon>Bacillati</taxon>
        <taxon>Bacillota</taxon>
        <taxon>Clostridia</taxon>
        <taxon>Eubacteriales</taxon>
        <taxon>Clostridiaceae</taxon>
        <taxon>Clostridium</taxon>
    </lineage>
</organism>
<dbReference type="EMBL" id="AE001437">
    <property type="protein sequence ID" value="AAK79937.1"/>
    <property type="molecule type" value="Genomic_DNA"/>
</dbReference>
<dbReference type="KEGG" id="cac:CA_C1977"/>
<accession>Q97HN3</accession>
<name>Q97HN3_CLOAB</name>
<dbReference type="STRING" id="272562.CA_C1977"/>
<dbReference type="GeneID" id="44998466"/>
<dbReference type="PIR" id="F97143">
    <property type="entry name" value="F97143"/>
</dbReference>
<keyword evidence="3" id="KW-1185">Reference proteome</keyword>
<sequence length="64" mass="7336">MKKISKESKRENFKVKRGEVNTVAVLVIIAVFLIITYPMYKTLINGFMSSVQTWFTTATKSIFS</sequence>
<dbReference type="PATRIC" id="fig|272562.8.peg.2184"/>
<gene>
    <name evidence="2" type="ordered locus">CA_C1977</name>
</gene>
<evidence type="ECO:0000313" key="2">
    <source>
        <dbReference type="EMBL" id="AAK79937.1"/>
    </source>
</evidence>
<dbReference type="HOGENOM" id="CLU_2859643_0_0_9"/>
<keyword evidence="1" id="KW-0812">Transmembrane</keyword>
<dbReference type="AlphaFoldDB" id="Q97HN3"/>
<reference evidence="2 3" key="1">
    <citation type="journal article" date="2001" name="J. Bacteriol.">
        <title>Genome sequence and comparative analysis of the solvent-producing bacterium Clostridium acetobutylicum.</title>
        <authorList>
            <person name="Nolling J."/>
            <person name="Breton G."/>
            <person name="Omelchenko M.V."/>
            <person name="Makarova K.S."/>
            <person name="Zeng Q."/>
            <person name="Gibson R."/>
            <person name="Lee H.M."/>
            <person name="Dubois J."/>
            <person name="Qiu D."/>
            <person name="Hitti J."/>
            <person name="Wolf Y.I."/>
            <person name="Tatusov R.L."/>
            <person name="Sabathe F."/>
            <person name="Doucette-Stamm L."/>
            <person name="Soucaille P."/>
            <person name="Daly M.J."/>
            <person name="Bennett G.N."/>
            <person name="Koonin E.V."/>
            <person name="Smith D.R."/>
        </authorList>
    </citation>
    <scope>NUCLEOTIDE SEQUENCE [LARGE SCALE GENOMIC DNA]</scope>
    <source>
        <strain evidence="3">ATCC 824 / DSM 792 / JCM 1419 / LMG 5710 / VKM B-1787</strain>
    </source>
</reference>
<keyword evidence="1" id="KW-1133">Transmembrane helix</keyword>
<evidence type="ECO:0000313" key="3">
    <source>
        <dbReference type="Proteomes" id="UP000000814"/>
    </source>
</evidence>
<feature type="transmembrane region" description="Helical" evidence="1">
    <location>
        <begin position="20"/>
        <end position="40"/>
    </location>
</feature>
<keyword evidence="1" id="KW-0472">Membrane</keyword>